<dbReference type="SUPFAM" id="SSF52317">
    <property type="entry name" value="Class I glutamine amidotransferase-like"/>
    <property type="match status" value="1"/>
</dbReference>
<comment type="caution">
    <text evidence="2">The sequence shown here is derived from an EMBL/GenBank/DDBJ whole genome shotgun (WGS) entry which is preliminary data.</text>
</comment>
<dbReference type="InterPro" id="IPR017926">
    <property type="entry name" value="GATASE"/>
</dbReference>
<evidence type="ECO:0000313" key="3">
    <source>
        <dbReference type="Proteomes" id="UP000034749"/>
    </source>
</evidence>
<evidence type="ECO:0000259" key="1">
    <source>
        <dbReference type="Pfam" id="PF00117"/>
    </source>
</evidence>
<dbReference type="Gene3D" id="3.40.50.880">
    <property type="match status" value="1"/>
</dbReference>
<dbReference type="Proteomes" id="UP000034749">
    <property type="component" value="Unassembled WGS sequence"/>
</dbReference>
<accession>A0A0G0TQV0</accession>
<protein>
    <recommendedName>
        <fullName evidence="1">Glutamine amidotransferase domain-containing protein</fullName>
    </recommendedName>
</protein>
<proteinExistence type="predicted"/>
<dbReference type="InterPro" id="IPR029062">
    <property type="entry name" value="Class_I_gatase-like"/>
</dbReference>
<organism evidence="2 3">
    <name type="scientific">Candidatus Nomurabacteria bacterium GW2011_GWA2_40_9</name>
    <dbReference type="NCBI Taxonomy" id="1618734"/>
    <lineage>
        <taxon>Bacteria</taxon>
        <taxon>Candidatus Nomuraibacteriota</taxon>
    </lineage>
</organism>
<dbReference type="PROSITE" id="PS51273">
    <property type="entry name" value="GATASE_TYPE_1"/>
    <property type="match status" value="1"/>
</dbReference>
<name>A0A0G0TQV0_9BACT</name>
<sequence>MSKAGFDIKKGILIYKSHRFCIEHISDNIEILATSEHGIEVIKHKNKPIYGLQFHPEMFVDKTDDKKIFLKICNMSKPAFDIIP</sequence>
<dbReference type="Pfam" id="PF00117">
    <property type="entry name" value="GATase"/>
    <property type="match status" value="1"/>
</dbReference>
<gene>
    <name evidence="2" type="ORF">UU24_C0010G0013</name>
</gene>
<evidence type="ECO:0000313" key="2">
    <source>
        <dbReference type="EMBL" id="KKR79369.1"/>
    </source>
</evidence>
<dbReference type="AlphaFoldDB" id="A0A0G0TQV0"/>
<feature type="domain" description="Glutamine amidotransferase" evidence="1">
    <location>
        <begin position="8"/>
        <end position="72"/>
    </location>
</feature>
<reference evidence="2 3" key="1">
    <citation type="journal article" date="2015" name="Nature">
        <title>rRNA introns, odd ribosomes, and small enigmatic genomes across a large radiation of phyla.</title>
        <authorList>
            <person name="Brown C.T."/>
            <person name="Hug L.A."/>
            <person name="Thomas B.C."/>
            <person name="Sharon I."/>
            <person name="Castelle C.J."/>
            <person name="Singh A."/>
            <person name="Wilkins M.J."/>
            <person name="Williams K.H."/>
            <person name="Banfield J.F."/>
        </authorList>
    </citation>
    <scope>NUCLEOTIDE SEQUENCE [LARGE SCALE GENOMIC DNA]</scope>
</reference>
<dbReference type="EMBL" id="LBZW01000010">
    <property type="protein sequence ID" value="KKR79369.1"/>
    <property type="molecule type" value="Genomic_DNA"/>
</dbReference>